<feature type="transmembrane region" description="Helical" evidence="1">
    <location>
        <begin position="35"/>
        <end position="62"/>
    </location>
</feature>
<sequence length="221" mass="23962">MYLGLSLIVLVICAGVAFGIAAQLWPGTGDRLDQIGQTVFIAGVLLLLVTLSVGLIAVFRLVHAALRGRPSYEEERKLSPPDLFTLLVFVLVTLVPLLHDVRPVWLTVVGALMLVPLFLFARWVLGALHGYATLQMNEVLAHAGPEPDWRIRVFGEVTRPTALLAVFVAQDALIGILPDLHIWEGPVRLSILLLSISVVAVPTWWRGRSRSSGAAPGLCAV</sequence>
<dbReference type="AlphaFoldDB" id="A0A1I2II42"/>
<organism evidence="2 3">
    <name type="scientific">Blastococcus tunisiensis</name>
    <dbReference type="NCBI Taxonomy" id="1798228"/>
    <lineage>
        <taxon>Bacteria</taxon>
        <taxon>Bacillati</taxon>
        <taxon>Actinomycetota</taxon>
        <taxon>Actinomycetes</taxon>
        <taxon>Geodermatophilales</taxon>
        <taxon>Geodermatophilaceae</taxon>
        <taxon>Blastococcus</taxon>
    </lineage>
</organism>
<reference evidence="3" key="1">
    <citation type="submission" date="2016-10" db="EMBL/GenBank/DDBJ databases">
        <authorList>
            <person name="Varghese N."/>
            <person name="Submissions S."/>
        </authorList>
    </citation>
    <scope>NUCLEOTIDE SEQUENCE [LARGE SCALE GENOMIC DNA]</scope>
    <source>
        <strain evidence="3">DSM 46838</strain>
    </source>
</reference>
<evidence type="ECO:0000313" key="2">
    <source>
        <dbReference type="EMBL" id="SFF41318.1"/>
    </source>
</evidence>
<dbReference type="RefSeq" id="WP_139228909.1">
    <property type="nucleotide sequence ID" value="NZ_FOND01000013.1"/>
</dbReference>
<dbReference type="Proteomes" id="UP000198589">
    <property type="component" value="Unassembled WGS sequence"/>
</dbReference>
<dbReference type="EMBL" id="FOND01000013">
    <property type="protein sequence ID" value="SFF41318.1"/>
    <property type="molecule type" value="Genomic_DNA"/>
</dbReference>
<name>A0A1I2II42_9ACTN</name>
<protein>
    <submittedName>
        <fullName evidence="2">Uncharacterized protein</fullName>
    </submittedName>
</protein>
<keyword evidence="3" id="KW-1185">Reference proteome</keyword>
<evidence type="ECO:0000313" key="3">
    <source>
        <dbReference type="Proteomes" id="UP000198589"/>
    </source>
</evidence>
<keyword evidence="1" id="KW-0472">Membrane</keyword>
<evidence type="ECO:0000256" key="1">
    <source>
        <dbReference type="SAM" id="Phobius"/>
    </source>
</evidence>
<keyword evidence="1" id="KW-1133">Transmembrane helix</keyword>
<feature type="transmembrane region" description="Helical" evidence="1">
    <location>
        <begin position="105"/>
        <end position="125"/>
    </location>
</feature>
<proteinExistence type="predicted"/>
<feature type="transmembrane region" description="Helical" evidence="1">
    <location>
        <begin position="83"/>
        <end position="99"/>
    </location>
</feature>
<keyword evidence="1" id="KW-0812">Transmembrane</keyword>
<accession>A0A1I2II42</accession>
<gene>
    <name evidence="2" type="ORF">SAMN05216574_11350</name>
</gene>